<dbReference type="AlphaFoldDB" id="A0A9D4N412"/>
<evidence type="ECO:0000313" key="2">
    <source>
        <dbReference type="Proteomes" id="UP000828390"/>
    </source>
</evidence>
<reference evidence="1" key="1">
    <citation type="journal article" date="2019" name="bioRxiv">
        <title>The Genome of the Zebra Mussel, Dreissena polymorpha: A Resource for Invasive Species Research.</title>
        <authorList>
            <person name="McCartney M.A."/>
            <person name="Auch B."/>
            <person name="Kono T."/>
            <person name="Mallez S."/>
            <person name="Zhang Y."/>
            <person name="Obille A."/>
            <person name="Becker A."/>
            <person name="Abrahante J.E."/>
            <person name="Garbe J."/>
            <person name="Badalamenti J.P."/>
            <person name="Herman A."/>
            <person name="Mangelson H."/>
            <person name="Liachko I."/>
            <person name="Sullivan S."/>
            <person name="Sone E.D."/>
            <person name="Koren S."/>
            <person name="Silverstein K.A.T."/>
            <person name="Beckman K.B."/>
            <person name="Gohl D.M."/>
        </authorList>
    </citation>
    <scope>NUCLEOTIDE SEQUENCE</scope>
    <source>
        <strain evidence="1">Duluth1</strain>
        <tissue evidence="1">Whole animal</tissue>
    </source>
</reference>
<evidence type="ECO:0000313" key="1">
    <source>
        <dbReference type="EMBL" id="KAH3889233.1"/>
    </source>
</evidence>
<comment type="caution">
    <text evidence="1">The sequence shown here is derived from an EMBL/GenBank/DDBJ whole genome shotgun (WGS) entry which is preliminary data.</text>
</comment>
<sequence>MTASVHTKKKNVCYAPTNDGEEDENGNFYNILSTIIQYRPKRNIISLIDDFNAKIDNINRRYE</sequence>
<accession>A0A9D4N412</accession>
<dbReference type="Proteomes" id="UP000828390">
    <property type="component" value="Unassembled WGS sequence"/>
</dbReference>
<keyword evidence="2" id="KW-1185">Reference proteome</keyword>
<dbReference type="EMBL" id="JAIWYP010000001">
    <property type="protein sequence ID" value="KAH3889233.1"/>
    <property type="molecule type" value="Genomic_DNA"/>
</dbReference>
<gene>
    <name evidence="1" type="ORF">DPMN_013284</name>
</gene>
<organism evidence="1 2">
    <name type="scientific">Dreissena polymorpha</name>
    <name type="common">Zebra mussel</name>
    <name type="synonym">Mytilus polymorpha</name>
    <dbReference type="NCBI Taxonomy" id="45954"/>
    <lineage>
        <taxon>Eukaryota</taxon>
        <taxon>Metazoa</taxon>
        <taxon>Spiralia</taxon>
        <taxon>Lophotrochozoa</taxon>
        <taxon>Mollusca</taxon>
        <taxon>Bivalvia</taxon>
        <taxon>Autobranchia</taxon>
        <taxon>Heteroconchia</taxon>
        <taxon>Euheterodonta</taxon>
        <taxon>Imparidentia</taxon>
        <taxon>Neoheterodontei</taxon>
        <taxon>Myida</taxon>
        <taxon>Dreissenoidea</taxon>
        <taxon>Dreissenidae</taxon>
        <taxon>Dreissena</taxon>
    </lineage>
</organism>
<reference evidence="1" key="2">
    <citation type="submission" date="2020-11" db="EMBL/GenBank/DDBJ databases">
        <authorList>
            <person name="McCartney M.A."/>
            <person name="Auch B."/>
            <person name="Kono T."/>
            <person name="Mallez S."/>
            <person name="Becker A."/>
            <person name="Gohl D.M."/>
            <person name="Silverstein K.A.T."/>
            <person name="Koren S."/>
            <person name="Bechman K.B."/>
            <person name="Herman A."/>
            <person name="Abrahante J.E."/>
            <person name="Garbe J."/>
        </authorList>
    </citation>
    <scope>NUCLEOTIDE SEQUENCE</scope>
    <source>
        <strain evidence="1">Duluth1</strain>
        <tissue evidence="1">Whole animal</tissue>
    </source>
</reference>
<name>A0A9D4N412_DREPO</name>
<protein>
    <submittedName>
        <fullName evidence="1">Uncharacterized protein</fullName>
    </submittedName>
</protein>
<proteinExistence type="predicted"/>